<dbReference type="PANTHER" id="PTHR10429:SF0">
    <property type="entry name" value="DNA-3-METHYLADENINE GLYCOSYLASE"/>
    <property type="match status" value="1"/>
</dbReference>
<evidence type="ECO:0000256" key="5">
    <source>
        <dbReference type="HAMAP-Rule" id="MF_00527"/>
    </source>
</evidence>
<evidence type="ECO:0000256" key="1">
    <source>
        <dbReference type="ARBA" id="ARBA00009232"/>
    </source>
</evidence>
<proteinExistence type="inferred from homology"/>
<dbReference type="GO" id="GO:0003905">
    <property type="term" value="F:alkylbase DNA N-glycosylase activity"/>
    <property type="evidence" value="ECO:0007669"/>
    <property type="project" value="InterPro"/>
</dbReference>
<dbReference type="PANTHER" id="PTHR10429">
    <property type="entry name" value="DNA-3-METHYLADENINE GLYCOSYLASE"/>
    <property type="match status" value="1"/>
</dbReference>
<organism evidence="6 7">
    <name type="scientific">Gordonia desulfuricans</name>
    <dbReference type="NCBI Taxonomy" id="89051"/>
    <lineage>
        <taxon>Bacteria</taxon>
        <taxon>Bacillati</taxon>
        <taxon>Actinomycetota</taxon>
        <taxon>Actinomycetes</taxon>
        <taxon>Mycobacteriales</taxon>
        <taxon>Gordoniaceae</taxon>
        <taxon>Gordonia</taxon>
    </lineage>
</organism>
<comment type="caution">
    <text evidence="6">The sequence shown here is derived from an EMBL/GenBank/DDBJ whole genome shotgun (WGS) entry which is preliminary data.</text>
</comment>
<sequence length="175" mass="18422">MSHGVTLRITEVEAYAGPLDPASHAFRRTPRSAIMYGPPGRLYVYRIHGHHCANVVTGVDGQASAVLLRAGEVIDGVATARERRAAVRGGAPQVAALARGPGNLARAAGITTADLGTDLFGSDGDVRLCDGPPGGLPVSTGPRVGVRHAAENAWRYWITDDPTVSAYRRHPRAGR</sequence>
<keyword evidence="4 5" id="KW-0234">DNA repair</keyword>
<dbReference type="HAMAP" id="MF_00527">
    <property type="entry name" value="3MGH"/>
    <property type="match status" value="1"/>
</dbReference>
<reference evidence="6 7" key="1">
    <citation type="submission" date="2020-01" db="EMBL/GenBank/DDBJ databases">
        <title>Investigation of new actinobacteria for the biodesulphurisation of diesel fuel.</title>
        <authorList>
            <person name="Athi Narayanan S.M."/>
        </authorList>
    </citation>
    <scope>NUCLEOTIDE SEQUENCE [LARGE SCALE GENOMIC DNA]</scope>
    <source>
        <strain evidence="6 7">213E</strain>
    </source>
</reference>
<evidence type="ECO:0000313" key="7">
    <source>
        <dbReference type="Proteomes" id="UP000466307"/>
    </source>
</evidence>
<dbReference type="GO" id="GO:0006284">
    <property type="term" value="P:base-excision repair"/>
    <property type="evidence" value="ECO:0007669"/>
    <property type="project" value="InterPro"/>
</dbReference>
<dbReference type="Proteomes" id="UP000466307">
    <property type="component" value="Unassembled WGS sequence"/>
</dbReference>
<dbReference type="CDD" id="cd00540">
    <property type="entry name" value="AAG"/>
    <property type="match status" value="1"/>
</dbReference>
<name>A0A7K3LRF5_9ACTN</name>
<keyword evidence="2 5" id="KW-0227">DNA damage</keyword>
<keyword evidence="7" id="KW-1185">Reference proteome</keyword>
<keyword evidence="3 5" id="KW-0378">Hydrolase</keyword>
<dbReference type="Gene3D" id="3.10.300.10">
    <property type="entry name" value="Methylpurine-DNA glycosylase (MPG)"/>
    <property type="match status" value="1"/>
</dbReference>
<gene>
    <name evidence="6" type="ORF">GYA93_14805</name>
</gene>
<dbReference type="NCBIfam" id="NF002003">
    <property type="entry name" value="PRK00802.1-3"/>
    <property type="match status" value="1"/>
</dbReference>
<evidence type="ECO:0000256" key="3">
    <source>
        <dbReference type="ARBA" id="ARBA00022801"/>
    </source>
</evidence>
<dbReference type="Pfam" id="PF02245">
    <property type="entry name" value="Pur_DNA_glyco"/>
    <property type="match status" value="1"/>
</dbReference>
<evidence type="ECO:0000313" key="6">
    <source>
        <dbReference type="EMBL" id="NDK90842.1"/>
    </source>
</evidence>
<dbReference type="EMBL" id="JAADZU010000048">
    <property type="protein sequence ID" value="NDK90842.1"/>
    <property type="molecule type" value="Genomic_DNA"/>
</dbReference>
<evidence type="ECO:0000256" key="2">
    <source>
        <dbReference type="ARBA" id="ARBA00022763"/>
    </source>
</evidence>
<dbReference type="GO" id="GO:0003677">
    <property type="term" value="F:DNA binding"/>
    <property type="evidence" value="ECO:0007669"/>
    <property type="project" value="InterPro"/>
</dbReference>
<dbReference type="InterPro" id="IPR003180">
    <property type="entry name" value="MPG"/>
</dbReference>
<dbReference type="InterPro" id="IPR036995">
    <property type="entry name" value="MPG_sf"/>
</dbReference>
<keyword evidence="6" id="KW-0326">Glycosidase</keyword>
<dbReference type="AlphaFoldDB" id="A0A7K3LRF5"/>
<evidence type="ECO:0000256" key="4">
    <source>
        <dbReference type="ARBA" id="ARBA00023204"/>
    </source>
</evidence>
<dbReference type="EC" id="3.2.2.-" evidence="5"/>
<dbReference type="InterPro" id="IPR011034">
    <property type="entry name" value="Formyl_transferase-like_C_sf"/>
</dbReference>
<dbReference type="NCBIfam" id="TIGR00567">
    <property type="entry name" value="3mg"/>
    <property type="match status" value="1"/>
</dbReference>
<dbReference type="SUPFAM" id="SSF50486">
    <property type="entry name" value="FMT C-terminal domain-like"/>
    <property type="match status" value="1"/>
</dbReference>
<protein>
    <recommendedName>
        <fullName evidence="5">Putative 3-methyladenine DNA glycosylase</fullName>
        <ecNumber evidence="5">3.2.2.-</ecNumber>
    </recommendedName>
</protein>
<comment type="similarity">
    <text evidence="1 5">Belongs to the DNA glycosylase MPG family.</text>
</comment>
<accession>A0A7K3LRF5</accession>